<feature type="transmembrane region" description="Helical" evidence="1">
    <location>
        <begin position="51"/>
        <end position="69"/>
    </location>
</feature>
<sequence length="404" mass="44414">MKTVNTKRAAAWAAALLALAAYTGVMYWLHWQQLCAADGFSSDLPFHLQEALYEPVYTALYLFITPLYALGGKAGVALLVTAFQLAALAAFAWGLRGAAPGLSLPVRLLVSLVVNLAQAVWIPRGGYWYLGTVSGTVYHNTTYIALAPFAMLAMLCFYRAWRGMHGKLDARAWLVYTLFLTASTAFKANFVFAFAPALLLLLIADLVRTRGKNLCNEVILGCSVLPSIALCLLESLVLFTGDGNGVQLIFSVDPVNFENGVISWGFFNEATRRGLIRSFLFAGAAALLLGRLAWASFRYRFSALTFAVAMAEALLLVESGERVGHANFWWGAFICYWLFFLESVCALLRGWQAWRQNRAALLGGRLAVCTAALAWHIVSGVCFLVLLLQGNSYNIPIATWKLWF</sequence>
<organism evidence="2 3">
    <name type="scientific">Candidatus Gemmiger excrementipullorum</name>
    <dbReference type="NCBI Taxonomy" id="2838610"/>
    <lineage>
        <taxon>Bacteria</taxon>
        <taxon>Bacillati</taxon>
        <taxon>Bacillota</taxon>
        <taxon>Clostridia</taxon>
        <taxon>Eubacteriales</taxon>
        <taxon>Gemmiger</taxon>
    </lineage>
</organism>
<name>A0A9D1Y263_9FIRM</name>
<keyword evidence="1" id="KW-0812">Transmembrane</keyword>
<feature type="transmembrane region" description="Helical" evidence="1">
    <location>
        <begin position="12"/>
        <end position="31"/>
    </location>
</feature>
<reference evidence="2" key="1">
    <citation type="journal article" date="2021" name="PeerJ">
        <title>Extensive microbial diversity within the chicken gut microbiome revealed by metagenomics and culture.</title>
        <authorList>
            <person name="Gilroy R."/>
            <person name="Ravi A."/>
            <person name="Getino M."/>
            <person name="Pursley I."/>
            <person name="Horton D.L."/>
            <person name="Alikhan N.F."/>
            <person name="Baker D."/>
            <person name="Gharbi K."/>
            <person name="Hall N."/>
            <person name="Watson M."/>
            <person name="Adriaenssens E.M."/>
            <person name="Foster-Nyarko E."/>
            <person name="Jarju S."/>
            <person name="Secka A."/>
            <person name="Antonio M."/>
            <person name="Oren A."/>
            <person name="Chaudhuri R.R."/>
            <person name="La Ragione R."/>
            <person name="Hildebrand F."/>
            <person name="Pallen M.J."/>
        </authorList>
    </citation>
    <scope>NUCLEOTIDE SEQUENCE</scope>
    <source>
        <strain evidence="2">ChiHecec2B26-7398</strain>
    </source>
</reference>
<feature type="transmembrane region" description="Helical" evidence="1">
    <location>
        <begin position="142"/>
        <end position="161"/>
    </location>
</feature>
<dbReference type="Proteomes" id="UP000886751">
    <property type="component" value="Unassembled WGS sequence"/>
</dbReference>
<evidence type="ECO:0000313" key="3">
    <source>
        <dbReference type="Proteomes" id="UP000886751"/>
    </source>
</evidence>
<feature type="transmembrane region" description="Helical" evidence="1">
    <location>
        <begin position="360"/>
        <end position="388"/>
    </location>
</feature>
<protein>
    <submittedName>
        <fullName evidence="2">Uncharacterized protein</fullName>
    </submittedName>
</protein>
<reference evidence="2" key="2">
    <citation type="submission" date="2021-04" db="EMBL/GenBank/DDBJ databases">
        <authorList>
            <person name="Gilroy R."/>
        </authorList>
    </citation>
    <scope>NUCLEOTIDE SEQUENCE</scope>
    <source>
        <strain evidence="2">ChiHecec2B26-7398</strain>
    </source>
</reference>
<feature type="transmembrane region" description="Helical" evidence="1">
    <location>
        <begin position="274"/>
        <end position="294"/>
    </location>
</feature>
<gene>
    <name evidence="2" type="ORF">H9846_09125</name>
</gene>
<feature type="transmembrane region" description="Helical" evidence="1">
    <location>
        <begin position="76"/>
        <end position="96"/>
    </location>
</feature>
<evidence type="ECO:0000313" key="2">
    <source>
        <dbReference type="EMBL" id="HIX95605.1"/>
    </source>
</evidence>
<feature type="transmembrane region" description="Helical" evidence="1">
    <location>
        <begin position="173"/>
        <end position="206"/>
    </location>
</feature>
<comment type="caution">
    <text evidence="2">The sequence shown here is derived from an EMBL/GenBank/DDBJ whole genome shotgun (WGS) entry which is preliminary data.</text>
</comment>
<keyword evidence="1" id="KW-1133">Transmembrane helix</keyword>
<keyword evidence="1" id="KW-0472">Membrane</keyword>
<proteinExistence type="predicted"/>
<feature type="transmembrane region" description="Helical" evidence="1">
    <location>
        <begin position="218"/>
        <end position="239"/>
    </location>
</feature>
<dbReference type="EMBL" id="DXEI01000135">
    <property type="protein sequence ID" value="HIX95605.1"/>
    <property type="molecule type" value="Genomic_DNA"/>
</dbReference>
<dbReference type="AlphaFoldDB" id="A0A9D1Y263"/>
<evidence type="ECO:0000256" key="1">
    <source>
        <dbReference type="SAM" id="Phobius"/>
    </source>
</evidence>
<accession>A0A9D1Y263</accession>
<feature type="transmembrane region" description="Helical" evidence="1">
    <location>
        <begin position="329"/>
        <end position="348"/>
    </location>
</feature>
<feature type="transmembrane region" description="Helical" evidence="1">
    <location>
        <begin position="108"/>
        <end position="130"/>
    </location>
</feature>
<feature type="transmembrane region" description="Helical" evidence="1">
    <location>
        <begin position="301"/>
        <end position="317"/>
    </location>
</feature>